<dbReference type="EMBL" id="FPHC01000028">
    <property type="protein sequence ID" value="SFV53230.1"/>
    <property type="molecule type" value="Genomic_DNA"/>
</dbReference>
<feature type="coiled-coil region" evidence="1">
    <location>
        <begin position="3"/>
        <end position="48"/>
    </location>
</feature>
<evidence type="ECO:0000256" key="1">
    <source>
        <dbReference type="SAM" id="Coils"/>
    </source>
</evidence>
<sequence length="102" mass="11320">MDMNKIDEIVEDLQRLKDELAVKANLGIKEAQEELEKLEPHYETFKDRVAKVADVAGDTASQLKTAAELGIDAKSSDDLKATLELTGEELKKSFSKIKDILS</sequence>
<evidence type="ECO:0000313" key="2">
    <source>
        <dbReference type="EMBL" id="SFV53230.1"/>
    </source>
</evidence>
<organism evidence="2">
    <name type="scientific">hydrothermal vent metagenome</name>
    <dbReference type="NCBI Taxonomy" id="652676"/>
    <lineage>
        <taxon>unclassified sequences</taxon>
        <taxon>metagenomes</taxon>
        <taxon>ecological metagenomes</taxon>
    </lineage>
</organism>
<accession>A0A1W1BI52</accession>
<gene>
    <name evidence="2" type="ORF">MNB_SV-6-41</name>
</gene>
<name>A0A1W1BI52_9ZZZZ</name>
<dbReference type="AlphaFoldDB" id="A0A1W1BI52"/>
<reference evidence="2" key="1">
    <citation type="submission" date="2016-10" db="EMBL/GenBank/DDBJ databases">
        <authorList>
            <person name="de Groot N.N."/>
        </authorList>
    </citation>
    <scope>NUCLEOTIDE SEQUENCE</scope>
</reference>
<keyword evidence="1" id="KW-0175">Coiled coil</keyword>
<protein>
    <submittedName>
        <fullName evidence="2">Uncharacterized protein</fullName>
    </submittedName>
</protein>
<proteinExistence type="predicted"/>